<feature type="transmembrane region" description="Helical" evidence="11">
    <location>
        <begin position="59"/>
        <end position="78"/>
    </location>
</feature>
<accession>A0A0C3PIT2</accession>
<gene>
    <name evidence="13" type="ORF">PHLGIDRAFT_59425</name>
</gene>
<keyword evidence="5" id="KW-0378">Hydrolase</keyword>
<dbReference type="Pfam" id="PF02517">
    <property type="entry name" value="Rce1-like"/>
    <property type="match status" value="1"/>
</dbReference>
<comment type="similarity">
    <text evidence="2">Belongs to the peptidase U48 family.</text>
</comment>
<evidence type="ECO:0000256" key="8">
    <source>
        <dbReference type="ARBA" id="ARBA00023136"/>
    </source>
</evidence>
<feature type="domain" description="CAAX prenyl protease 2/Lysostaphin resistance protein A-like" evidence="12">
    <location>
        <begin position="131"/>
        <end position="240"/>
    </location>
</feature>
<name>A0A0C3PIT2_PHLG1</name>
<feature type="transmembrane region" description="Helical" evidence="11">
    <location>
        <begin position="6"/>
        <end position="23"/>
    </location>
</feature>
<dbReference type="Proteomes" id="UP000053257">
    <property type="component" value="Unassembled WGS sequence"/>
</dbReference>
<evidence type="ECO:0000256" key="5">
    <source>
        <dbReference type="ARBA" id="ARBA00022801"/>
    </source>
</evidence>
<evidence type="ECO:0000256" key="2">
    <source>
        <dbReference type="ARBA" id="ARBA00006897"/>
    </source>
</evidence>
<dbReference type="HOGENOM" id="CLU_049909_1_0_1"/>
<dbReference type="InterPro" id="IPR039731">
    <property type="entry name" value="Rce1"/>
</dbReference>
<keyword evidence="7 11" id="KW-1133">Transmembrane helix</keyword>
<dbReference type="PANTHER" id="PTHR13046">
    <property type="entry name" value="PROTEASE U48 CAAX PRENYL PROTEASE RCE1"/>
    <property type="match status" value="1"/>
</dbReference>
<evidence type="ECO:0000313" key="14">
    <source>
        <dbReference type="Proteomes" id="UP000053257"/>
    </source>
</evidence>
<evidence type="ECO:0000256" key="11">
    <source>
        <dbReference type="SAM" id="Phobius"/>
    </source>
</evidence>
<keyword evidence="8 11" id="KW-0472">Membrane</keyword>
<dbReference type="AlphaFoldDB" id="A0A0C3PIT2"/>
<evidence type="ECO:0000256" key="3">
    <source>
        <dbReference type="ARBA" id="ARBA00022670"/>
    </source>
</evidence>
<feature type="non-terminal residue" evidence="13">
    <location>
        <position position="249"/>
    </location>
</feature>
<evidence type="ECO:0000256" key="1">
    <source>
        <dbReference type="ARBA" id="ARBA00004477"/>
    </source>
</evidence>
<dbReference type="GO" id="GO:0004222">
    <property type="term" value="F:metalloendopeptidase activity"/>
    <property type="evidence" value="ECO:0007669"/>
    <property type="project" value="InterPro"/>
</dbReference>
<reference evidence="13 14" key="1">
    <citation type="journal article" date="2014" name="PLoS Genet.">
        <title>Analysis of the Phlebiopsis gigantea genome, transcriptome and secretome provides insight into its pioneer colonization strategies of wood.</title>
        <authorList>
            <person name="Hori C."/>
            <person name="Ishida T."/>
            <person name="Igarashi K."/>
            <person name="Samejima M."/>
            <person name="Suzuki H."/>
            <person name="Master E."/>
            <person name="Ferreira P."/>
            <person name="Ruiz-Duenas F.J."/>
            <person name="Held B."/>
            <person name="Canessa P."/>
            <person name="Larrondo L.F."/>
            <person name="Schmoll M."/>
            <person name="Druzhinina I.S."/>
            <person name="Kubicek C.P."/>
            <person name="Gaskell J.A."/>
            <person name="Kersten P."/>
            <person name="St John F."/>
            <person name="Glasner J."/>
            <person name="Sabat G."/>
            <person name="Splinter BonDurant S."/>
            <person name="Syed K."/>
            <person name="Yadav J."/>
            <person name="Mgbeahuruike A.C."/>
            <person name="Kovalchuk A."/>
            <person name="Asiegbu F.O."/>
            <person name="Lackner G."/>
            <person name="Hoffmeister D."/>
            <person name="Rencoret J."/>
            <person name="Gutierrez A."/>
            <person name="Sun H."/>
            <person name="Lindquist E."/>
            <person name="Barry K."/>
            <person name="Riley R."/>
            <person name="Grigoriev I.V."/>
            <person name="Henrissat B."/>
            <person name="Kues U."/>
            <person name="Berka R.M."/>
            <person name="Martinez A.T."/>
            <person name="Covert S.F."/>
            <person name="Blanchette R.A."/>
            <person name="Cullen D."/>
        </authorList>
    </citation>
    <scope>NUCLEOTIDE SEQUENCE [LARGE SCALE GENOMIC DNA]</scope>
    <source>
        <strain evidence="13 14">11061_1 CR5-6</strain>
    </source>
</reference>
<keyword evidence="14" id="KW-1185">Reference proteome</keyword>
<comment type="subcellular location">
    <subcellularLocation>
        <location evidence="1">Endoplasmic reticulum membrane</location>
        <topology evidence="1">Multi-pass membrane protein</topology>
    </subcellularLocation>
</comment>
<protein>
    <recommendedName>
        <fullName evidence="10">intramembrane prenyl-peptidase Rce1</fullName>
        <ecNumber evidence="10">3.4.26.1</ecNumber>
    </recommendedName>
</protein>
<dbReference type="PANTHER" id="PTHR13046:SF0">
    <property type="entry name" value="CAAX PRENYL PROTEASE 2"/>
    <property type="match status" value="1"/>
</dbReference>
<comment type="catalytic activity">
    <reaction evidence="9">
        <text>Hydrolyzes the peptide bond -P2-(S-farnesyl or geranylgeranyl)C-P1'-P2'-P3'-COOH where P1' and P2' are amino acids with aliphatic sidechains and P3' is any C-terminal residue.</text>
        <dbReference type="EC" id="3.4.26.1"/>
    </reaction>
</comment>
<sequence length="249" mass="26924">LSITQAHLLALAFAGSYVGSIYVSQHARLTYASNNSTERAHERVRQRDDSGVIRARLKAVAFSTTLSCLAVVEVAHVHSAGSFAYSMSLLGVNATWSTLLPSLIAPVLFAGPLYVAFLDGRLPIPSPVSRLVLLRNYVAAPITEEVAFRACILAVYHMAGASTKKKIFLTPLWFGLAHVHHGWEVYNRLGCTRVAAMNAALSAVFQTAYTTLFGFHCAFLFLRTGSIVPPIASHVFCNIMGLPGFASDL</sequence>
<dbReference type="EC" id="3.4.26.1" evidence="10"/>
<dbReference type="STRING" id="745531.A0A0C3PIT2"/>
<feature type="transmembrane region" description="Helical" evidence="11">
    <location>
        <begin position="98"/>
        <end position="117"/>
    </location>
</feature>
<organism evidence="13 14">
    <name type="scientific">Phlebiopsis gigantea (strain 11061_1 CR5-6)</name>
    <name type="common">White-rot fungus</name>
    <name type="synonym">Peniophora gigantea</name>
    <dbReference type="NCBI Taxonomy" id="745531"/>
    <lineage>
        <taxon>Eukaryota</taxon>
        <taxon>Fungi</taxon>
        <taxon>Dikarya</taxon>
        <taxon>Basidiomycota</taxon>
        <taxon>Agaricomycotina</taxon>
        <taxon>Agaricomycetes</taxon>
        <taxon>Polyporales</taxon>
        <taxon>Phanerochaetaceae</taxon>
        <taxon>Phlebiopsis</taxon>
    </lineage>
</organism>
<dbReference type="InterPro" id="IPR003675">
    <property type="entry name" value="Rce1/LyrA-like_dom"/>
</dbReference>
<evidence type="ECO:0000256" key="9">
    <source>
        <dbReference type="ARBA" id="ARBA00047280"/>
    </source>
</evidence>
<evidence type="ECO:0000259" key="12">
    <source>
        <dbReference type="Pfam" id="PF02517"/>
    </source>
</evidence>
<evidence type="ECO:0000256" key="7">
    <source>
        <dbReference type="ARBA" id="ARBA00022989"/>
    </source>
</evidence>
<keyword evidence="4 11" id="KW-0812">Transmembrane</keyword>
<evidence type="ECO:0000256" key="4">
    <source>
        <dbReference type="ARBA" id="ARBA00022692"/>
    </source>
</evidence>
<dbReference type="OrthoDB" id="271604at2759"/>
<dbReference type="GO" id="GO:0005789">
    <property type="term" value="C:endoplasmic reticulum membrane"/>
    <property type="evidence" value="ECO:0007669"/>
    <property type="project" value="UniProtKB-SubCell"/>
</dbReference>
<feature type="non-terminal residue" evidence="13">
    <location>
        <position position="1"/>
    </location>
</feature>
<evidence type="ECO:0000256" key="6">
    <source>
        <dbReference type="ARBA" id="ARBA00022824"/>
    </source>
</evidence>
<dbReference type="EMBL" id="KN840530">
    <property type="protein sequence ID" value="KIP05933.1"/>
    <property type="molecule type" value="Genomic_DNA"/>
</dbReference>
<keyword evidence="3" id="KW-0645">Protease</keyword>
<evidence type="ECO:0000313" key="13">
    <source>
        <dbReference type="EMBL" id="KIP05933.1"/>
    </source>
</evidence>
<dbReference type="GO" id="GO:0071586">
    <property type="term" value="P:CAAX-box protein processing"/>
    <property type="evidence" value="ECO:0007669"/>
    <property type="project" value="InterPro"/>
</dbReference>
<evidence type="ECO:0000256" key="10">
    <source>
        <dbReference type="ARBA" id="ARBA00049729"/>
    </source>
</evidence>
<keyword evidence="6" id="KW-0256">Endoplasmic reticulum</keyword>
<proteinExistence type="inferred from homology"/>